<dbReference type="Proteomes" id="UP000007875">
    <property type="component" value="Unassembled WGS sequence"/>
</dbReference>
<dbReference type="HOGENOM" id="CLU_1234637_0_0_1"/>
<keyword evidence="2" id="KW-1185">Reference proteome</keyword>
<proteinExistence type="predicted"/>
<reference evidence="2" key="1">
    <citation type="submission" date="2003-08" db="EMBL/GenBank/DDBJ databases">
        <authorList>
            <person name="Birren B."/>
            <person name="Nusbaum C."/>
            <person name="Abebe A."/>
            <person name="Abouelleil A."/>
            <person name="Adekoya E."/>
            <person name="Ait-zahra M."/>
            <person name="Allen N."/>
            <person name="Allen T."/>
            <person name="An P."/>
            <person name="Anderson M."/>
            <person name="Anderson S."/>
            <person name="Arachchi H."/>
            <person name="Armbruster J."/>
            <person name="Bachantsang P."/>
            <person name="Baldwin J."/>
            <person name="Barry A."/>
            <person name="Bayul T."/>
            <person name="Blitshsteyn B."/>
            <person name="Bloom T."/>
            <person name="Blye J."/>
            <person name="Boguslavskiy L."/>
            <person name="Borowsky M."/>
            <person name="Boukhgalter B."/>
            <person name="Brunache A."/>
            <person name="Butler J."/>
            <person name="Calixte N."/>
            <person name="Calvo S."/>
            <person name="Camarata J."/>
            <person name="Campo K."/>
            <person name="Chang J."/>
            <person name="Cheshatsang Y."/>
            <person name="Citroen M."/>
            <person name="Collymore A."/>
            <person name="Considine T."/>
            <person name="Cook A."/>
            <person name="Cooke P."/>
            <person name="Corum B."/>
            <person name="Cuomo C."/>
            <person name="David R."/>
            <person name="Dawoe T."/>
            <person name="Degray S."/>
            <person name="Dodge S."/>
            <person name="Dooley K."/>
            <person name="Dorje P."/>
            <person name="Dorjee K."/>
            <person name="Dorris L."/>
            <person name="Duffey N."/>
            <person name="Dupes A."/>
            <person name="Elkins T."/>
            <person name="Engels R."/>
            <person name="Erickson J."/>
            <person name="Farina A."/>
            <person name="Faro S."/>
            <person name="Ferreira P."/>
            <person name="Fischer H."/>
            <person name="Fitzgerald M."/>
            <person name="Foley K."/>
            <person name="Gage D."/>
            <person name="Galagan J."/>
            <person name="Gearin G."/>
            <person name="Gnerre S."/>
            <person name="Gnirke A."/>
            <person name="Goyette A."/>
            <person name="Graham J."/>
            <person name="Grandbois E."/>
            <person name="Gyaltsen K."/>
            <person name="Hafez N."/>
            <person name="Hagopian D."/>
            <person name="Hagos B."/>
            <person name="Hall J."/>
            <person name="Hatcher B."/>
            <person name="Heller A."/>
            <person name="Higgins H."/>
            <person name="Honan T."/>
            <person name="Horn A."/>
            <person name="Houde N."/>
            <person name="Hughes L."/>
            <person name="Hulme W."/>
            <person name="Husby E."/>
            <person name="Iliev I."/>
            <person name="Jaffe D."/>
            <person name="Jones C."/>
            <person name="Kamal M."/>
            <person name="Kamat A."/>
            <person name="Kamvysselis M."/>
            <person name="Karlsson E."/>
            <person name="Kells C."/>
            <person name="Kieu A."/>
            <person name="Kisner P."/>
            <person name="Kodira C."/>
            <person name="Kulbokas E."/>
            <person name="Labutti K."/>
            <person name="Lama D."/>
            <person name="Landers T."/>
            <person name="Leger J."/>
            <person name="Levine S."/>
            <person name="Lewis D."/>
            <person name="Lewis T."/>
            <person name="Lindblad-toh K."/>
            <person name="Liu X."/>
            <person name="Lokyitsang T."/>
            <person name="Lokyitsang Y."/>
            <person name="Lucien O."/>
            <person name="Lui A."/>
            <person name="Ma L.J."/>
            <person name="Mabbitt R."/>
            <person name="Macdonald J."/>
            <person name="Maclean C."/>
            <person name="Major J."/>
            <person name="Manning J."/>
            <person name="Marabella R."/>
            <person name="Maru K."/>
            <person name="Matthews C."/>
            <person name="Mauceli E."/>
            <person name="Mccarthy M."/>
            <person name="Mcdonough S."/>
            <person name="Mcghee T."/>
            <person name="Meldrim J."/>
            <person name="Meneus L."/>
            <person name="Mesirov J."/>
            <person name="Mihalev A."/>
            <person name="Mihova T."/>
            <person name="Mikkelsen T."/>
            <person name="Mlenga V."/>
            <person name="Moru K."/>
            <person name="Mozes J."/>
            <person name="Mulrain L."/>
            <person name="Munson G."/>
            <person name="Naylor J."/>
            <person name="Newes C."/>
            <person name="Nguyen C."/>
            <person name="Nguyen N."/>
            <person name="Nguyen T."/>
            <person name="Nicol R."/>
            <person name="Nielsen C."/>
            <person name="Nizzari M."/>
            <person name="Norbu C."/>
            <person name="Norbu N."/>
            <person name="O'donnell P."/>
            <person name="Okoawo O."/>
            <person name="O'leary S."/>
            <person name="Omotosho B."/>
            <person name="O'neill K."/>
            <person name="Osman S."/>
            <person name="Parker S."/>
            <person name="Perrin D."/>
            <person name="Phunkhang P."/>
            <person name="Piqani B."/>
            <person name="Purcell S."/>
            <person name="Rachupka T."/>
            <person name="Ramasamy U."/>
            <person name="Rameau R."/>
            <person name="Ray V."/>
            <person name="Raymond C."/>
            <person name="Retta R."/>
            <person name="Richardson S."/>
            <person name="Rise C."/>
            <person name="Rodriguez J."/>
            <person name="Rogers J."/>
            <person name="Rogov P."/>
            <person name="Rutman M."/>
            <person name="Schupbach R."/>
            <person name="Seaman C."/>
            <person name="Settipalli S."/>
            <person name="Sharpe T."/>
            <person name="Sheridan J."/>
            <person name="Sherpa N."/>
            <person name="Shi J."/>
            <person name="Smirnov S."/>
            <person name="Smith C."/>
            <person name="Sougnez C."/>
            <person name="Spencer B."/>
            <person name="Stalker J."/>
            <person name="Stange-thomann N."/>
            <person name="Stavropoulos S."/>
            <person name="Stetson K."/>
            <person name="Stone C."/>
            <person name="Stone S."/>
            <person name="Stubbs M."/>
            <person name="Talamas J."/>
            <person name="Tchuinga P."/>
            <person name="Tenzing P."/>
            <person name="Tesfaye S."/>
            <person name="Theodore J."/>
            <person name="Thoulutsang Y."/>
            <person name="Topham K."/>
            <person name="Towey S."/>
            <person name="Tsamla T."/>
            <person name="Tsomo N."/>
            <person name="Vallee D."/>
            <person name="Vassiliev H."/>
            <person name="Venkataraman V."/>
            <person name="Vinson J."/>
            <person name="Vo A."/>
            <person name="Wade C."/>
            <person name="Wang S."/>
            <person name="Wangchuk T."/>
            <person name="Wangdi T."/>
            <person name="Whittaker C."/>
            <person name="Wilkinson J."/>
            <person name="Wu Y."/>
            <person name="Wyman D."/>
            <person name="Yadav S."/>
            <person name="Yang S."/>
            <person name="Yang X."/>
            <person name="Yeager S."/>
            <person name="Yee E."/>
            <person name="Young G."/>
            <person name="Zainoun J."/>
            <person name="Zembeck L."/>
            <person name="Zimmer A."/>
            <person name="Zody M."/>
            <person name="Lander E."/>
        </authorList>
    </citation>
    <scope>NUCLEOTIDE SEQUENCE [LARGE SCALE GENOMIC DNA]</scope>
</reference>
<accession>H2YZW5</accession>
<sequence length="224" mass="25704">MDWTVRRQRLVATKQRIQSKNKYSQFSSIEGTGSTTFAILAKYFTTIKSRARRSSSDTKDHLCLSAKRDISALRTILLRNSNPLLVYSSLHMPRHILDIAEHWQSQRTHPKLAIDSMTEFLEDVESVIVQYARNNRDLVSVQRLRPLVLRIRSLNRDLTRLLNLQSPPYARDEVQFTKLQSSEHVGSISTHLVALLSNIRPSLSLICGGSVVPSSGRYTWRVRF</sequence>
<reference evidence="1" key="2">
    <citation type="submission" date="2025-08" db="UniProtKB">
        <authorList>
            <consortium name="Ensembl"/>
        </authorList>
    </citation>
    <scope>IDENTIFICATION</scope>
</reference>
<evidence type="ECO:0000313" key="2">
    <source>
        <dbReference type="Proteomes" id="UP000007875"/>
    </source>
</evidence>
<reference evidence="1" key="3">
    <citation type="submission" date="2025-09" db="UniProtKB">
        <authorList>
            <consortium name="Ensembl"/>
        </authorList>
    </citation>
    <scope>IDENTIFICATION</scope>
</reference>
<dbReference type="AlphaFoldDB" id="H2YZW5"/>
<evidence type="ECO:0000313" key="1">
    <source>
        <dbReference type="Ensembl" id="ENSCSAVP00000010877.1"/>
    </source>
</evidence>
<organism evidence="1 2">
    <name type="scientific">Ciona savignyi</name>
    <name type="common">Pacific transparent sea squirt</name>
    <dbReference type="NCBI Taxonomy" id="51511"/>
    <lineage>
        <taxon>Eukaryota</taxon>
        <taxon>Metazoa</taxon>
        <taxon>Chordata</taxon>
        <taxon>Tunicata</taxon>
        <taxon>Ascidiacea</taxon>
        <taxon>Phlebobranchia</taxon>
        <taxon>Cionidae</taxon>
        <taxon>Ciona</taxon>
    </lineage>
</organism>
<protein>
    <submittedName>
        <fullName evidence="1">Uncharacterized protein</fullName>
    </submittedName>
</protein>
<name>H2YZW5_CIOSA</name>
<dbReference type="InParanoid" id="H2YZW5"/>
<dbReference type="GeneTree" id="ENSGT00530000066503"/>
<dbReference type="Ensembl" id="ENSCSAVT00000011008.1">
    <property type="protein sequence ID" value="ENSCSAVP00000010877.1"/>
    <property type="gene ID" value="ENSCSAVG00000006370.1"/>
</dbReference>